<keyword evidence="1" id="KW-0812">Transmembrane</keyword>
<feature type="transmembrane region" description="Helical" evidence="1">
    <location>
        <begin position="82"/>
        <end position="98"/>
    </location>
</feature>
<dbReference type="Proteomes" id="UP000319809">
    <property type="component" value="Chromosome"/>
</dbReference>
<dbReference type="RefSeq" id="WP_140234385.1">
    <property type="nucleotide sequence ID" value="NZ_CP041036.1"/>
</dbReference>
<proteinExistence type="predicted"/>
<gene>
    <name evidence="2" type="ORF">FH971_11440</name>
</gene>
<keyword evidence="1" id="KW-1133">Transmembrane helix</keyword>
<evidence type="ECO:0000313" key="2">
    <source>
        <dbReference type="EMBL" id="QDE31524.1"/>
    </source>
</evidence>
<dbReference type="EMBL" id="CP041036">
    <property type="protein sequence ID" value="QDE31524.1"/>
    <property type="molecule type" value="Genomic_DNA"/>
</dbReference>
<name>A0A4Y5YFR0_9GAMM</name>
<keyword evidence="1" id="KW-0472">Membrane</keyword>
<keyword evidence="3" id="KW-1185">Reference proteome</keyword>
<dbReference type="AlphaFoldDB" id="A0A4Y5YFR0"/>
<accession>A0A4Y5YFR0</accession>
<evidence type="ECO:0000313" key="3">
    <source>
        <dbReference type="Proteomes" id="UP000319809"/>
    </source>
</evidence>
<evidence type="ECO:0000256" key="1">
    <source>
        <dbReference type="SAM" id="Phobius"/>
    </source>
</evidence>
<organism evidence="2 3">
    <name type="scientific">Shewanella polaris</name>
    <dbReference type="NCBI Taxonomy" id="2588449"/>
    <lineage>
        <taxon>Bacteria</taxon>
        <taxon>Pseudomonadati</taxon>
        <taxon>Pseudomonadota</taxon>
        <taxon>Gammaproteobacteria</taxon>
        <taxon>Alteromonadales</taxon>
        <taxon>Shewanellaceae</taxon>
        <taxon>Shewanella</taxon>
    </lineage>
</organism>
<sequence length="101" mass="11660">MDYANKHGAKARTLKSPRFFLQLTAYIISPFYITFGWVWMALGVILLIWMGAYFIFGDERIITPNLCSSDFDKLVLTKRKQALVSSGIMILWVVSWVVEYS</sequence>
<dbReference type="KEGG" id="spol:FH971_11440"/>
<feature type="transmembrane region" description="Helical" evidence="1">
    <location>
        <begin position="31"/>
        <end position="56"/>
    </location>
</feature>
<protein>
    <submittedName>
        <fullName evidence="2">Uncharacterized protein</fullName>
    </submittedName>
</protein>
<reference evidence="2 3" key="1">
    <citation type="submission" date="2019-06" db="EMBL/GenBank/DDBJ databases">
        <title>The genome of Shewanella sp. SM1901.</title>
        <authorList>
            <person name="Cha Q."/>
        </authorList>
    </citation>
    <scope>NUCLEOTIDE SEQUENCE [LARGE SCALE GENOMIC DNA]</scope>
    <source>
        <strain evidence="2 3">SM1901</strain>
    </source>
</reference>